<feature type="compositionally biased region" description="Polar residues" evidence="1">
    <location>
        <begin position="111"/>
        <end position="186"/>
    </location>
</feature>
<reference evidence="2" key="1">
    <citation type="submission" date="2020-10" db="EMBL/GenBank/DDBJ databases">
        <title>Genome Sequence of Monilinia vaccinii-corymbosi Sheds Light on Mummy Berry Disease Infection of Blueberry and Mating Type.</title>
        <authorList>
            <person name="Yow A.G."/>
            <person name="Zhang Y."/>
            <person name="Bansal K."/>
            <person name="Eacker S.M."/>
            <person name="Sullivan S."/>
            <person name="Liachko I."/>
            <person name="Cubeta M.A."/>
            <person name="Rollins J.A."/>
            <person name="Ashrafi H."/>
        </authorList>
    </citation>
    <scope>NUCLEOTIDE SEQUENCE</scope>
    <source>
        <strain evidence="2">RL-1</strain>
    </source>
</reference>
<accession>A0A8A3PAS7</accession>
<feature type="region of interest" description="Disordered" evidence="1">
    <location>
        <begin position="1"/>
        <end position="71"/>
    </location>
</feature>
<sequence>MDNGKGSAVPKDASVNSPKTPQNLKEPQVSPDHSYNHVQQPNPPTQTTQDQNQEQGQYNLSSPGSYRSRDPWWNSLAADYNIKKISQPPSRFVTHSDSNTHHTRLMIKEPTVSSIQTASPVQAGNQEIPTSMRQLIPQVSESSRPTGIQPQAQSFNTQGQPAQTYSSNRYSTQLSPIQPSHSRNQSLPPPPVELTSTPLNKFLSHTSSQRSNGTTSSPKPRFYQPQSQSSNSPNTSSEGQYTNNDSDQPSNTRIANSQHRFYNQPPIHPNTIQNSAPQNQSTNRPTQISPNKVSSPHSQYIGPYSIQQGSSAQVSYNPGYNEPQNQAASQYQYLQRAKNSTKAQKFTQQPQQQMYDGKQPLDWTQYELHDPGSRTSMNSVNSSPRQPTDQSANTSPLQPPTNQIPVPRSSPAPILSTILNHSLSPTPPTPAILSTPRLDTTSQYPLTTHPLVGGTPRQQASGVNHTPKLDIIYPYSPTPTTPQGVGPKLDFYLQRSNSIIDTTNSFPYHYIESLSLSSLFSFFSQRSGMPVEKLGELTFRCMFGEYQQFVIGKNMGDGEWKRARKRIWRNWDREVKAARQNGSDEDEEFWEVNILIGKCTGT</sequence>
<feature type="compositionally biased region" description="Polar residues" evidence="1">
    <location>
        <begin position="238"/>
        <end position="261"/>
    </location>
</feature>
<feature type="compositionally biased region" description="Low complexity" evidence="1">
    <location>
        <begin position="45"/>
        <end position="59"/>
    </location>
</feature>
<feature type="compositionally biased region" description="Low complexity" evidence="1">
    <location>
        <begin position="224"/>
        <end position="237"/>
    </location>
</feature>
<feature type="region of interest" description="Disordered" evidence="1">
    <location>
        <begin position="364"/>
        <end position="413"/>
    </location>
</feature>
<feature type="compositionally biased region" description="Polar residues" evidence="1">
    <location>
        <begin position="14"/>
        <end position="38"/>
    </location>
</feature>
<feature type="compositionally biased region" description="Polar residues" evidence="1">
    <location>
        <begin position="194"/>
        <end position="218"/>
    </location>
</feature>
<proteinExistence type="predicted"/>
<protein>
    <submittedName>
        <fullName evidence="2">Uncharacterized protein</fullName>
    </submittedName>
</protein>
<evidence type="ECO:0000313" key="3">
    <source>
        <dbReference type="Proteomes" id="UP000672032"/>
    </source>
</evidence>
<name>A0A8A3PAS7_9HELO</name>
<dbReference type="OrthoDB" id="3540796at2759"/>
<dbReference type="AlphaFoldDB" id="A0A8A3PAS7"/>
<dbReference type="EMBL" id="CP063407">
    <property type="protein sequence ID" value="QSZ32212.1"/>
    <property type="molecule type" value="Genomic_DNA"/>
</dbReference>
<evidence type="ECO:0000313" key="2">
    <source>
        <dbReference type="EMBL" id="QSZ32212.1"/>
    </source>
</evidence>
<organism evidence="2 3">
    <name type="scientific">Monilinia vaccinii-corymbosi</name>
    <dbReference type="NCBI Taxonomy" id="61207"/>
    <lineage>
        <taxon>Eukaryota</taxon>
        <taxon>Fungi</taxon>
        <taxon>Dikarya</taxon>
        <taxon>Ascomycota</taxon>
        <taxon>Pezizomycotina</taxon>
        <taxon>Leotiomycetes</taxon>
        <taxon>Helotiales</taxon>
        <taxon>Sclerotiniaceae</taxon>
        <taxon>Monilinia</taxon>
    </lineage>
</organism>
<feature type="region of interest" description="Disordered" evidence="1">
    <location>
        <begin position="107"/>
        <end position="304"/>
    </location>
</feature>
<keyword evidence="3" id="KW-1185">Reference proteome</keyword>
<evidence type="ECO:0000256" key="1">
    <source>
        <dbReference type="SAM" id="MobiDB-lite"/>
    </source>
</evidence>
<gene>
    <name evidence="2" type="ORF">DSL72_001784</name>
</gene>
<feature type="compositionally biased region" description="Polar residues" evidence="1">
    <location>
        <begin position="373"/>
        <end position="404"/>
    </location>
</feature>
<dbReference type="Proteomes" id="UP000672032">
    <property type="component" value="Chromosome 3"/>
</dbReference>
<feature type="compositionally biased region" description="Polar residues" evidence="1">
    <location>
        <begin position="270"/>
        <end position="298"/>
    </location>
</feature>